<gene>
    <name evidence="2" type="ORF">EW145_g8194</name>
</gene>
<dbReference type="EMBL" id="SGPK01001146">
    <property type="protein sequence ID" value="THG94174.1"/>
    <property type="molecule type" value="Genomic_DNA"/>
</dbReference>
<sequence>MGGPSSVDEKPSLALSGSLSELAAPVPTCAGRPMTKVVPDPDVDDDDDDAEADADASASAGAGVGRSVFTLKLIVDSNPTVPSSYILRAASYASFSRSACARKGCEIDRERQVP</sequence>
<accession>A0A4S4K8F3</accession>
<name>A0A4S4K8F3_9AGAM</name>
<organism evidence="2 3">
    <name type="scientific">Phellinidium pouzarii</name>
    <dbReference type="NCBI Taxonomy" id="167371"/>
    <lineage>
        <taxon>Eukaryota</taxon>
        <taxon>Fungi</taxon>
        <taxon>Dikarya</taxon>
        <taxon>Basidiomycota</taxon>
        <taxon>Agaricomycotina</taxon>
        <taxon>Agaricomycetes</taxon>
        <taxon>Hymenochaetales</taxon>
        <taxon>Hymenochaetaceae</taxon>
        <taxon>Phellinidium</taxon>
    </lineage>
</organism>
<evidence type="ECO:0000313" key="3">
    <source>
        <dbReference type="Proteomes" id="UP000308199"/>
    </source>
</evidence>
<reference evidence="2 3" key="1">
    <citation type="submission" date="2019-02" db="EMBL/GenBank/DDBJ databases">
        <title>Genome sequencing of the rare red list fungi Phellinidium pouzarii.</title>
        <authorList>
            <person name="Buettner E."/>
            <person name="Kellner H."/>
        </authorList>
    </citation>
    <scope>NUCLEOTIDE SEQUENCE [LARGE SCALE GENOMIC DNA]</scope>
    <source>
        <strain evidence="2 3">DSM 108285</strain>
    </source>
</reference>
<dbReference type="Proteomes" id="UP000308199">
    <property type="component" value="Unassembled WGS sequence"/>
</dbReference>
<keyword evidence="3" id="KW-1185">Reference proteome</keyword>
<evidence type="ECO:0000313" key="2">
    <source>
        <dbReference type="EMBL" id="THG94174.1"/>
    </source>
</evidence>
<feature type="compositionally biased region" description="Acidic residues" evidence="1">
    <location>
        <begin position="41"/>
        <end position="54"/>
    </location>
</feature>
<protein>
    <submittedName>
        <fullName evidence="2">Uncharacterized protein</fullName>
    </submittedName>
</protein>
<comment type="caution">
    <text evidence="2">The sequence shown here is derived from an EMBL/GenBank/DDBJ whole genome shotgun (WGS) entry which is preliminary data.</text>
</comment>
<dbReference type="AlphaFoldDB" id="A0A4S4K8F3"/>
<evidence type="ECO:0000256" key="1">
    <source>
        <dbReference type="SAM" id="MobiDB-lite"/>
    </source>
</evidence>
<proteinExistence type="predicted"/>
<feature type="region of interest" description="Disordered" evidence="1">
    <location>
        <begin position="25"/>
        <end position="59"/>
    </location>
</feature>